<feature type="region of interest" description="Disordered" evidence="5">
    <location>
        <begin position="1083"/>
        <end position="1132"/>
    </location>
</feature>
<dbReference type="InterPro" id="IPR036179">
    <property type="entry name" value="Ig-like_dom_sf"/>
</dbReference>
<feature type="region of interest" description="Disordered" evidence="5">
    <location>
        <begin position="2013"/>
        <end position="2084"/>
    </location>
</feature>
<feature type="region of interest" description="Disordered" evidence="5">
    <location>
        <begin position="1710"/>
        <end position="1740"/>
    </location>
</feature>
<feature type="compositionally biased region" description="Polar residues" evidence="5">
    <location>
        <begin position="892"/>
        <end position="905"/>
    </location>
</feature>
<dbReference type="SMART" id="SM00082">
    <property type="entry name" value="LRRCT"/>
    <property type="match status" value="1"/>
</dbReference>
<evidence type="ECO:0000256" key="4">
    <source>
        <dbReference type="ARBA" id="ARBA00023157"/>
    </source>
</evidence>
<gene>
    <name evidence="9" type="primary">LRRC66</name>
    <name evidence="9" type="ORF">AMEX_G1469</name>
</gene>
<dbReference type="InterPro" id="IPR001611">
    <property type="entry name" value="Leu-rich_rpt"/>
</dbReference>
<dbReference type="PROSITE" id="PS50835">
    <property type="entry name" value="IG_LIKE"/>
    <property type="match status" value="1"/>
</dbReference>
<feature type="compositionally biased region" description="Polar residues" evidence="5">
    <location>
        <begin position="1466"/>
        <end position="1483"/>
    </location>
</feature>
<dbReference type="Pfam" id="PF13855">
    <property type="entry name" value="LRR_8"/>
    <property type="match status" value="1"/>
</dbReference>
<evidence type="ECO:0000256" key="3">
    <source>
        <dbReference type="ARBA" id="ARBA00022737"/>
    </source>
</evidence>
<feature type="region of interest" description="Disordered" evidence="5">
    <location>
        <begin position="433"/>
        <end position="459"/>
    </location>
</feature>
<keyword evidence="4" id="KW-1015">Disulfide bond</keyword>
<dbReference type="InterPro" id="IPR003591">
    <property type="entry name" value="Leu-rich_rpt_typical-subtyp"/>
</dbReference>
<feature type="compositionally biased region" description="Basic and acidic residues" evidence="5">
    <location>
        <begin position="1049"/>
        <end position="1061"/>
    </location>
</feature>
<feature type="region of interest" description="Disordered" evidence="5">
    <location>
        <begin position="1449"/>
        <end position="1483"/>
    </location>
</feature>
<dbReference type="SMART" id="SM00369">
    <property type="entry name" value="LRR_TYP"/>
    <property type="match status" value="4"/>
</dbReference>
<evidence type="ECO:0000256" key="1">
    <source>
        <dbReference type="ARBA" id="ARBA00022614"/>
    </source>
</evidence>
<accession>A0A8T2ME83</accession>
<dbReference type="PANTHER" id="PTHR24369">
    <property type="entry name" value="ANTIGEN BSP, PUTATIVE-RELATED"/>
    <property type="match status" value="1"/>
</dbReference>
<feature type="compositionally biased region" description="Low complexity" evidence="5">
    <location>
        <begin position="1456"/>
        <end position="1465"/>
    </location>
</feature>
<dbReference type="InterPro" id="IPR007110">
    <property type="entry name" value="Ig-like_dom"/>
</dbReference>
<keyword evidence="3" id="KW-0677">Repeat</keyword>
<feature type="region of interest" description="Disordered" evidence="5">
    <location>
        <begin position="605"/>
        <end position="687"/>
    </location>
</feature>
<evidence type="ECO:0000256" key="6">
    <source>
        <dbReference type="SAM" id="Phobius"/>
    </source>
</evidence>
<dbReference type="InterPro" id="IPR003599">
    <property type="entry name" value="Ig_sub"/>
</dbReference>
<dbReference type="Proteomes" id="UP000752171">
    <property type="component" value="Unassembled WGS sequence"/>
</dbReference>
<sequence>MSASSLVPCIAILLLQLWGAHAFSSTPLCPTPCLCQQTPLLNCSSSGLSEAPSHIPATATVLDLSHNAIRSLVPLGRARLRGLQHLWVGDNALESLSMCLGKGVEGTKSLPRRKEWCVSWAPDLQLLSAQRNQLKRLPKGLGRIKSLQVLQFAHNQISELGPADLADCTHLREVHLQHNLIHTIHPQAFKDLTNLQVLDLSYNLLTIVPLPAFLSLRNLNTFVSISGNRWRCDCNLQTIRRWLSFDNELGNPTWKVDCFSPPHHAGKDLIHLEESDLKCPPPEFSTPGLLKEVTVDEGTEVLLSCGETSQGLTQTRWWIPQGHVSENQQVLFISNITEQHAGHYVCISGAQEQHVSIFNLHVRKRVYETRQRREAQNVNMVRNVRAVEQSQFVLAVCLSVFITFIVAFILGVVLRPFLDKLWQRIRNKRDSRSSFANSRTSSAQPRPYDNEGFSDTDEPVQEVRVGSRVTFGGVTEVNDNAGNIPYYVTVEDTKSDSSSEDNMDVEASYENTYGREPLTNTVITHVEMEDLRGKESSIPSSSIPVSKELPLREENPRTSVETTEAVELEAIPDPEDTIELEEKRISSVSRESGLPQEQGSFYEVIESEEQSVDPPTVTTLDDEESYTDNTEATIPGFTTDPFSGTLSDLNEENVDDLDRDLWNDSGESFSFPDESPRSSSRTTQGAVLDFPLFEEELSVDKQTNNLGSCSSSESGLTEGEQTEYTVNSEEYAESETYDDLHSRNDDFSDTVTPVPSEFSDYSNGNFNAEELLEYHVHPVYRPGQKTTSVPKTNEAGASISSDDEETQAEYEDYPRKLEIKVDPEVINESVIPVQNTSSIVNINFDNSSTSTDIEERHKEMVPSSEQSFFEIIGLTFDQLPKVKKSLQFSVSVPQPPTQHGSTTTPEAGCDLKSSQLNSSSEESFLGKFDVTLYPVPTVKRYLQFSHSEPPPLVSSPSTSLKTETITPVLGTTTQQSVRPNSSSEDELSPTGDSFFGEIGASVDAVPKVKRYIQFRPSNLQPLSPSASLNTETITPNLVPKTQSETYDSSFRDEHSPSSKEDNFFQQIEASVDEVPKVTKYIQFSETEPQPSALSPPTSLKTETIKPVLGSNTQSKRPDSSSEDEDNSFFGHIGASVGEVPKVKRYIQFKPFEDQPSSPSTPINTETITPNLVPNTQSGFQDNHSSTTKENHFFEQIGASLDKVPKIERYIQFTQSEVQPGSTAKDGFSPTSKGDGFFGQIDVSIDEVPKVKRYIQFSETGPQPSTLSPSASLKTEKITPVVGTTTQSMRPDYPPEDKDNFFAQIGASVDEVPKVKGYIKFSEPQPSTLSPSTSLKTEKVTPVVGTQTQLMRPDASSEDRDDFFGQIGASVNEVPKVKRYIQFKQSEPQPLTLSPSTSLKSEKITPITPVVGTQTQSLRPDSSSENREDFFGQIGASVDEVPKVKRYIQFSPSEGQPSTLTPSTSLNTETIKPQSVPKTQSVSPDPSSVFGVTFFGQTGTPIEGVPKVKRYIQFSHSEPQPSTLKTEKFTPVIGNKTQSIRPDSSSDDEVFFGASEAFIDGVPKVKQYIKFTPHEAQPLTPSASLKTETITPNVAPQTQAVNPVFSSVDGDGFFEVVGVPIEGVPKVKRYIQFSHSEPWPSTVTPSASLKTEKITPVIGATTQSTRPDSSSEDRDDFFEATGASFGGVPKVKRYIQFTQSEAQHLSPSLNTETITPNLVPKTQSGKYDSSFKNSQSPTTKDQNFFEQIGTSIDDVPRIQRYIEFTQSEVQPGSTSENGFSPTTKEDGFFGQIGASFDGVPKVQRYIQFSQTEVQPSAESPSTVFDSERIPPKFVTTVQSEEGLSQTKGGSFFEQEGTSFDGVPKVKRYIQFSQSEPLSKSLLPSTGTGAQRNSSSSVDGVKPTAEEHSIFWSIDVSADGIPKVKKYIHFTHSASQQSGQSPTQDLDRLSTQQFEVKPSGDKDSFLGGISVPLDDIPKIQRSLQFSLSEPKPEMTVATETSVLDQISRPKRTLFFSNSEPYGQTDQSFTSPQPRFSQSISHSYFDDDEDSNAQDSSPASLGKDDAREYLRDSSQAREKQERRRLLFTQKRRAMDGFKLTTHSYTVQRPSDHNEETFPVYKRNIFHGISTGTADTPIHTDFTAAESAESLSAKSISPLRYKYRTDV</sequence>
<feature type="transmembrane region" description="Helical" evidence="6">
    <location>
        <begin position="392"/>
        <end position="418"/>
    </location>
</feature>
<feature type="compositionally biased region" description="Low complexity" evidence="5">
    <location>
        <begin position="433"/>
        <end position="443"/>
    </location>
</feature>
<dbReference type="GO" id="GO:0005886">
    <property type="term" value="C:plasma membrane"/>
    <property type="evidence" value="ECO:0007669"/>
    <property type="project" value="TreeGrafter"/>
</dbReference>
<dbReference type="SMART" id="SM00409">
    <property type="entry name" value="IG"/>
    <property type="match status" value="1"/>
</dbReference>
<keyword evidence="1" id="KW-0433">Leucine-rich repeat</keyword>
<feature type="signal peptide" evidence="7">
    <location>
        <begin position="1"/>
        <end position="22"/>
    </location>
</feature>
<comment type="caution">
    <text evidence="9">The sequence shown here is derived from an EMBL/GenBank/DDBJ whole genome shotgun (WGS) entry which is preliminary data.</text>
</comment>
<dbReference type="PROSITE" id="PS51450">
    <property type="entry name" value="LRR"/>
    <property type="match status" value="1"/>
</dbReference>
<feature type="domain" description="Ig-like" evidence="8">
    <location>
        <begin position="282"/>
        <end position="356"/>
    </location>
</feature>
<feature type="chain" id="PRO_5035730546" evidence="7">
    <location>
        <begin position="23"/>
        <end position="2163"/>
    </location>
</feature>
<dbReference type="SUPFAM" id="SSF48726">
    <property type="entry name" value="Immunoglobulin"/>
    <property type="match status" value="1"/>
</dbReference>
<feature type="compositionally biased region" description="Basic and acidic residues" evidence="5">
    <location>
        <begin position="2059"/>
        <end position="2081"/>
    </location>
</feature>
<feature type="region of interest" description="Disordered" evidence="5">
    <location>
        <begin position="782"/>
        <end position="807"/>
    </location>
</feature>
<reference evidence="9 10" key="1">
    <citation type="submission" date="2021-07" db="EMBL/GenBank/DDBJ databases">
        <authorList>
            <person name="Imarazene B."/>
            <person name="Zahm M."/>
            <person name="Klopp C."/>
            <person name="Cabau C."/>
            <person name="Beille S."/>
            <person name="Jouanno E."/>
            <person name="Castinel A."/>
            <person name="Lluch J."/>
            <person name="Gil L."/>
            <person name="Kuchtly C."/>
            <person name="Lopez Roques C."/>
            <person name="Donnadieu C."/>
            <person name="Parrinello H."/>
            <person name="Journot L."/>
            <person name="Du K."/>
            <person name="Schartl M."/>
            <person name="Retaux S."/>
            <person name="Guiguen Y."/>
        </authorList>
    </citation>
    <scope>NUCLEOTIDE SEQUENCE [LARGE SCALE GENOMIC DNA]</scope>
    <source>
        <strain evidence="9">Pach_M1</strain>
        <tissue evidence="9">Testis</tissue>
    </source>
</reference>
<feature type="region of interest" description="Disordered" evidence="5">
    <location>
        <begin position="892"/>
        <end position="914"/>
    </location>
</feature>
<keyword evidence="6" id="KW-0472">Membrane</keyword>
<dbReference type="EMBL" id="JAICCE010000001">
    <property type="protein sequence ID" value="KAG9282773.1"/>
    <property type="molecule type" value="Genomic_DNA"/>
</dbReference>
<evidence type="ECO:0000256" key="5">
    <source>
        <dbReference type="SAM" id="MobiDB-lite"/>
    </source>
</evidence>
<dbReference type="PANTHER" id="PTHR24369:SF210">
    <property type="entry name" value="CHAOPTIN-RELATED"/>
    <property type="match status" value="1"/>
</dbReference>
<keyword evidence="6" id="KW-0812">Transmembrane</keyword>
<dbReference type="SUPFAM" id="SSF52058">
    <property type="entry name" value="L domain-like"/>
    <property type="match status" value="1"/>
</dbReference>
<feature type="region of interest" description="Disordered" evidence="5">
    <location>
        <begin position="1019"/>
        <end position="1061"/>
    </location>
</feature>
<evidence type="ECO:0000256" key="2">
    <source>
        <dbReference type="ARBA" id="ARBA00022729"/>
    </source>
</evidence>
<evidence type="ECO:0000313" key="9">
    <source>
        <dbReference type="EMBL" id="KAG9282773.1"/>
    </source>
</evidence>
<evidence type="ECO:0000313" key="10">
    <source>
        <dbReference type="Proteomes" id="UP000752171"/>
    </source>
</evidence>
<dbReference type="InterPro" id="IPR050541">
    <property type="entry name" value="LRR_TM_domain-containing"/>
</dbReference>
<feature type="compositionally biased region" description="Polar residues" evidence="5">
    <location>
        <begin position="1878"/>
        <end position="1896"/>
    </location>
</feature>
<evidence type="ECO:0000259" key="8">
    <source>
        <dbReference type="PROSITE" id="PS50835"/>
    </source>
</evidence>
<dbReference type="InterPro" id="IPR032675">
    <property type="entry name" value="LRR_dom_sf"/>
</dbReference>
<feature type="region of interest" description="Disordered" evidence="5">
    <location>
        <begin position="1878"/>
        <end position="1899"/>
    </location>
</feature>
<protein>
    <submittedName>
        <fullName evidence="9">Leucine-rich repeat-containing protein 66</fullName>
    </submittedName>
</protein>
<keyword evidence="6" id="KW-1133">Transmembrane helix</keyword>
<dbReference type="Gene3D" id="3.80.10.10">
    <property type="entry name" value="Ribonuclease Inhibitor"/>
    <property type="match status" value="2"/>
</dbReference>
<feature type="compositionally biased region" description="Polar residues" evidence="5">
    <location>
        <begin position="700"/>
        <end position="715"/>
    </location>
</feature>
<evidence type="ECO:0000256" key="7">
    <source>
        <dbReference type="SAM" id="SignalP"/>
    </source>
</evidence>
<feature type="region of interest" description="Disordered" evidence="5">
    <location>
        <begin position="700"/>
        <end position="746"/>
    </location>
</feature>
<name>A0A8T2ME83_ASTMX</name>
<feature type="compositionally biased region" description="Polar residues" evidence="5">
    <location>
        <begin position="1019"/>
        <end position="1048"/>
    </location>
</feature>
<dbReference type="InterPro" id="IPR000483">
    <property type="entry name" value="Cys-rich_flank_reg_C"/>
</dbReference>
<organism evidence="9 10">
    <name type="scientific">Astyanax mexicanus</name>
    <name type="common">Blind cave fish</name>
    <name type="synonym">Astyanax fasciatus mexicanus</name>
    <dbReference type="NCBI Taxonomy" id="7994"/>
    <lineage>
        <taxon>Eukaryota</taxon>
        <taxon>Metazoa</taxon>
        <taxon>Chordata</taxon>
        <taxon>Craniata</taxon>
        <taxon>Vertebrata</taxon>
        <taxon>Euteleostomi</taxon>
        <taxon>Actinopterygii</taxon>
        <taxon>Neopterygii</taxon>
        <taxon>Teleostei</taxon>
        <taxon>Ostariophysi</taxon>
        <taxon>Characiformes</taxon>
        <taxon>Characoidei</taxon>
        <taxon>Acestrorhamphidae</taxon>
        <taxon>Acestrorhamphinae</taxon>
        <taxon>Astyanax</taxon>
    </lineage>
</organism>
<feature type="compositionally biased region" description="Acidic residues" evidence="5">
    <location>
        <begin position="649"/>
        <end position="658"/>
    </location>
</feature>
<keyword evidence="2 7" id="KW-0732">Signal</keyword>
<feature type="compositionally biased region" description="Polar residues" evidence="5">
    <location>
        <begin position="960"/>
        <end position="982"/>
    </location>
</feature>
<feature type="compositionally biased region" description="Polar residues" evidence="5">
    <location>
        <begin position="2013"/>
        <end position="2039"/>
    </location>
</feature>
<dbReference type="Gene3D" id="2.60.40.10">
    <property type="entry name" value="Immunoglobulins"/>
    <property type="match status" value="1"/>
</dbReference>
<proteinExistence type="predicted"/>
<feature type="region of interest" description="Disordered" evidence="5">
    <location>
        <begin position="946"/>
        <end position="994"/>
    </location>
</feature>
<dbReference type="InterPro" id="IPR013783">
    <property type="entry name" value="Ig-like_fold"/>
</dbReference>
<feature type="compositionally biased region" description="Polar residues" evidence="5">
    <location>
        <begin position="1083"/>
        <end position="1101"/>
    </location>
</feature>